<dbReference type="Gene3D" id="3.20.20.80">
    <property type="entry name" value="Glycosidases"/>
    <property type="match status" value="1"/>
</dbReference>
<proteinExistence type="inferred from homology"/>
<sequence length="124" mass="13932">MYISLDYTLFRSQNAVQMVRRCIVIFLMLALMHLCMQWKKGFVDIPGGDRDRVANKWCVAASIENAVAYNGNVARRAVSGVGTPKRPGGEGVEVYLFDLFDENSKSGEEYEKHFGIFGVDGFKL</sequence>
<evidence type="ECO:0000256" key="1">
    <source>
        <dbReference type="ARBA" id="ARBA00000382"/>
    </source>
</evidence>
<evidence type="ECO:0000256" key="6">
    <source>
        <dbReference type="RuleBase" id="RU004335"/>
    </source>
</evidence>
<reference evidence="7" key="2">
    <citation type="submission" date="2023-06" db="EMBL/GenBank/DDBJ databases">
        <authorList>
            <person name="Swenson N.G."/>
            <person name="Wegrzyn J.L."/>
            <person name="Mcevoy S.L."/>
        </authorList>
    </citation>
    <scope>NUCLEOTIDE SEQUENCE</scope>
    <source>
        <strain evidence="7">NS2018</strain>
        <tissue evidence="7">Leaf</tissue>
    </source>
</reference>
<comment type="caution">
    <text evidence="7">The sequence shown here is derived from an EMBL/GenBank/DDBJ whole genome shotgun (WGS) entry which is preliminary data.</text>
</comment>
<dbReference type="InterPro" id="IPR000490">
    <property type="entry name" value="Glyco_hydro_17"/>
</dbReference>
<reference evidence="7" key="1">
    <citation type="journal article" date="2022" name="Plant J.">
        <title>Strategies of tolerance reflected in two North American maple genomes.</title>
        <authorList>
            <person name="McEvoy S.L."/>
            <person name="Sezen U.U."/>
            <person name="Trouern-Trend A."/>
            <person name="McMahon S.M."/>
            <person name="Schaberg P.G."/>
            <person name="Yang J."/>
            <person name="Wegrzyn J.L."/>
            <person name="Swenson N.G."/>
        </authorList>
    </citation>
    <scope>NUCLEOTIDE SEQUENCE</scope>
    <source>
        <strain evidence="7">NS2018</strain>
    </source>
</reference>
<name>A0AA39VBT0_ACESA</name>
<keyword evidence="5" id="KW-0326">Glycosidase</keyword>
<dbReference type="SUPFAM" id="SSF51445">
    <property type="entry name" value="(Trans)glycosidases"/>
    <property type="match status" value="1"/>
</dbReference>
<evidence type="ECO:0000256" key="5">
    <source>
        <dbReference type="ARBA" id="ARBA00023295"/>
    </source>
</evidence>
<evidence type="ECO:0000256" key="2">
    <source>
        <dbReference type="ARBA" id="ARBA00008773"/>
    </source>
</evidence>
<dbReference type="EC" id="3.2.1.39" evidence="3"/>
<organism evidence="7 8">
    <name type="scientific">Acer saccharum</name>
    <name type="common">Sugar maple</name>
    <dbReference type="NCBI Taxonomy" id="4024"/>
    <lineage>
        <taxon>Eukaryota</taxon>
        <taxon>Viridiplantae</taxon>
        <taxon>Streptophyta</taxon>
        <taxon>Embryophyta</taxon>
        <taxon>Tracheophyta</taxon>
        <taxon>Spermatophyta</taxon>
        <taxon>Magnoliopsida</taxon>
        <taxon>eudicotyledons</taxon>
        <taxon>Gunneridae</taxon>
        <taxon>Pentapetalae</taxon>
        <taxon>rosids</taxon>
        <taxon>malvids</taxon>
        <taxon>Sapindales</taxon>
        <taxon>Sapindaceae</taxon>
        <taxon>Hippocastanoideae</taxon>
        <taxon>Acereae</taxon>
        <taxon>Acer</taxon>
    </lineage>
</organism>
<dbReference type="GO" id="GO:0005975">
    <property type="term" value="P:carbohydrate metabolic process"/>
    <property type="evidence" value="ECO:0007669"/>
    <property type="project" value="InterPro"/>
</dbReference>
<evidence type="ECO:0000313" key="7">
    <source>
        <dbReference type="EMBL" id="KAK0573910.1"/>
    </source>
</evidence>
<gene>
    <name evidence="7" type="ORF">LWI29_015373</name>
</gene>
<dbReference type="Proteomes" id="UP001168877">
    <property type="component" value="Unassembled WGS sequence"/>
</dbReference>
<comment type="catalytic activity">
    <reaction evidence="1">
        <text>Hydrolysis of (1-&gt;3)-beta-D-glucosidic linkages in (1-&gt;3)-beta-D-glucans.</text>
        <dbReference type="EC" id="3.2.1.39"/>
    </reaction>
</comment>
<dbReference type="InterPro" id="IPR044965">
    <property type="entry name" value="Glyco_hydro_17_plant"/>
</dbReference>
<dbReference type="PANTHER" id="PTHR32227">
    <property type="entry name" value="GLUCAN ENDO-1,3-BETA-GLUCOSIDASE BG1-RELATED-RELATED"/>
    <property type="match status" value="1"/>
</dbReference>
<keyword evidence="8" id="KW-1185">Reference proteome</keyword>
<comment type="similarity">
    <text evidence="2 6">Belongs to the glycosyl hydrolase 17 family.</text>
</comment>
<accession>A0AA39VBT0</accession>
<dbReference type="GO" id="GO:0042973">
    <property type="term" value="F:glucan endo-1,3-beta-D-glucosidase activity"/>
    <property type="evidence" value="ECO:0007669"/>
    <property type="project" value="UniProtKB-EC"/>
</dbReference>
<dbReference type="EMBL" id="JAUESC010000387">
    <property type="protein sequence ID" value="KAK0573910.1"/>
    <property type="molecule type" value="Genomic_DNA"/>
</dbReference>
<dbReference type="Pfam" id="PF00332">
    <property type="entry name" value="Glyco_hydro_17"/>
    <property type="match status" value="1"/>
</dbReference>
<dbReference type="AlphaFoldDB" id="A0AA39VBT0"/>
<dbReference type="InterPro" id="IPR017853">
    <property type="entry name" value="GH"/>
</dbReference>
<evidence type="ECO:0000256" key="3">
    <source>
        <dbReference type="ARBA" id="ARBA00012780"/>
    </source>
</evidence>
<keyword evidence="4" id="KW-0378">Hydrolase</keyword>
<evidence type="ECO:0000256" key="4">
    <source>
        <dbReference type="ARBA" id="ARBA00022801"/>
    </source>
</evidence>
<protein>
    <recommendedName>
        <fullName evidence="3">glucan endo-1,3-beta-D-glucosidase</fullName>
        <ecNumber evidence="3">3.2.1.39</ecNumber>
    </recommendedName>
</protein>
<evidence type="ECO:0000313" key="8">
    <source>
        <dbReference type="Proteomes" id="UP001168877"/>
    </source>
</evidence>